<feature type="transmembrane region" description="Helical" evidence="1">
    <location>
        <begin position="106"/>
        <end position="123"/>
    </location>
</feature>
<dbReference type="AlphaFoldDB" id="A0A6G1HTJ7"/>
<evidence type="ECO:0008006" key="4">
    <source>
        <dbReference type="Google" id="ProtNLM"/>
    </source>
</evidence>
<feature type="transmembrane region" description="Helical" evidence="1">
    <location>
        <begin position="68"/>
        <end position="85"/>
    </location>
</feature>
<dbReference type="Proteomes" id="UP000799640">
    <property type="component" value="Unassembled WGS sequence"/>
</dbReference>
<name>A0A6G1HTJ7_9PEZI</name>
<keyword evidence="1" id="KW-0812">Transmembrane</keyword>
<evidence type="ECO:0000256" key="1">
    <source>
        <dbReference type="SAM" id="Phobius"/>
    </source>
</evidence>
<protein>
    <recommendedName>
        <fullName evidence="4">Altered inheritance of mitochondria protein 19</fullName>
    </recommendedName>
</protein>
<accession>A0A6G1HTJ7</accession>
<dbReference type="EMBL" id="ML996698">
    <property type="protein sequence ID" value="KAF2399231.1"/>
    <property type="molecule type" value="Genomic_DNA"/>
</dbReference>
<gene>
    <name evidence="2" type="ORF">EJ06DRAFT_531564</name>
</gene>
<organism evidence="2 3">
    <name type="scientific">Trichodelitschia bisporula</name>
    <dbReference type="NCBI Taxonomy" id="703511"/>
    <lineage>
        <taxon>Eukaryota</taxon>
        <taxon>Fungi</taxon>
        <taxon>Dikarya</taxon>
        <taxon>Ascomycota</taxon>
        <taxon>Pezizomycotina</taxon>
        <taxon>Dothideomycetes</taxon>
        <taxon>Dothideomycetes incertae sedis</taxon>
        <taxon>Phaeotrichales</taxon>
        <taxon>Phaeotrichaceae</taxon>
        <taxon>Trichodelitschia</taxon>
    </lineage>
</organism>
<keyword evidence="1" id="KW-0472">Membrane</keyword>
<sequence length="135" mass="14399">MSESPAADKTKNSAILKLKAWGENSFPPTILASLITAQHFRPFQALPMLFPPLLLLSSYINVNGYKTDAAGISAAWSGLYMLLAMRRRQGFGSKFTLRGAVRGATLGLAAVNLVGGGLAYMFGQRSKEETSGGES</sequence>
<proteinExistence type="predicted"/>
<evidence type="ECO:0000313" key="3">
    <source>
        <dbReference type="Proteomes" id="UP000799640"/>
    </source>
</evidence>
<feature type="transmembrane region" description="Helical" evidence="1">
    <location>
        <begin position="43"/>
        <end position="62"/>
    </location>
</feature>
<keyword evidence="3" id="KW-1185">Reference proteome</keyword>
<keyword evidence="1" id="KW-1133">Transmembrane helix</keyword>
<evidence type="ECO:0000313" key="2">
    <source>
        <dbReference type="EMBL" id="KAF2399231.1"/>
    </source>
</evidence>
<reference evidence="2" key="1">
    <citation type="journal article" date="2020" name="Stud. Mycol.">
        <title>101 Dothideomycetes genomes: a test case for predicting lifestyles and emergence of pathogens.</title>
        <authorList>
            <person name="Haridas S."/>
            <person name="Albert R."/>
            <person name="Binder M."/>
            <person name="Bloem J."/>
            <person name="Labutti K."/>
            <person name="Salamov A."/>
            <person name="Andreopoulos B."/>
            <person name="Baker S."/>
            <person name="Barry K."/>
            <person name="Bills G."/>
            <person name="Bluhm B."/>
            <person name="Cannon C."/>
            <person name="Castanera R."/>
            <person name="Culley D."/>
            <person name="Daum C."/>
            <person name="Ezra D."/>
            <person name="Gonzalez J."/>
            <person name="Henrissat B."/>
            <person name="Kuo A."/>
            <person name="Liang C."/>
            <person name="Lipzen A."/>
            <person name="Lutzoni F."/>
            <person name="Magnuson J."/>
            <person name="Mondo S."/>
            <person name="Nolan M."/>
            <person name="Ohm R."/>
            <person name="Pangilinan J."/>
            <person name="Park H.-J."/>
            <person name="Ramirez L."/>
            <person name="Alfaro M."/>
            <person name="Sun H."/>
            <person name="Tritt A."/>
            <person name="Yoshinaga Y."/>
            <person name="Zwiers L.-H."/>
            <person name="Turgeon B."/>
            <person name="Goodwin S."/>
            <person name="Spatafora J."/>
            <person name="Crous P."/>
            <person name="Grigoriev I."/>
        </authorList>
    </citation>
    <scope>NUCLEOTIDE SEQUENCE</scope>
    <source>
        <strain evidence="2">CBS 262.69</strain>
    </source>
</reference>
<dbReference type="OrthoDB" id="4868994at2759"/>